<comment type="similarity">
    <text evidence="1">Belongs to the Whirly family.</text>
</comment>
<comment type="caution">
    <text evidence="4">The sequence shown here is derived from an EMBL/GenBank/DDBJ whole genome shotgun (WGS) entry which is preliminary data.</text>
</comment>
<evidence type="ECO:0000256" key="3">
    <source>
        <dbReference type="SAM" id="MobiDB-lite"/>
    </source>
</evidence>
<feature type="non-terminal residue" evidence="4">
    <location>
        <position position="1"/>
    </location>
</feature>
<protein>
    <submittedName>
        <fullName evidence="4">Uncharacterized protein</fullName>
    </submittedName>
</protein>
<keyword evidence="5" id="KW-1185">Reference proteome</keyword>
<sequence>VKWKRELHKQFRKIITCRVQIAERRKSGPIKAKTEMVDLYASSQGTTPSPDDRYRRSRTRREREVDARMMMMFSSTTVIASRSRNLVSTATRAATSVVPASWSYVDVRSSSSPRRQRIVPNATVSSFSGASSATTMTTTKSSSSSPYGPFVLLSRRSFSSRGMGMGGGDEIRRAYPQYTIFGPDAAMSIRAVLPIFKRAGNGGVSVERRGKLVLEFVPRNNTGSGFAWGDKTLFSLTAEEVGLLVNQLPLNAVELCHPTYGPDGGEGGGDVDGFGGTMSDGMRQMGGDPVEKVLSIEPGEGMTLRFKVDYARGGVMGQIPPGFDGAPTTPLEVTIQLGEFEVFKSICQTSIPYILGWNSSMDIASSAAIMKGFNSY</sequence>
<gene>
    <name evidence="4" type="ORF">ACHAXA_010168</name>
</gene>
<dbReference type="Proteomes" id="UP001530377">
    <property type="component" value="Unassembled WGS sequence"/>
</dbReference>
<dbReference type="PANTHER" id="PTHR31745">
    <property type="entry name" value="SINGLE-STRANDED DNA-BINDING PROTEIN WHY2, MITOCHONDRIAL"/>
    <property type="match status" value="1"/>
</dbReference>
<dbReference type="PANTHER" id="PTHR31745:SF1">
    <property type="entry name" value="SINGLE-STRANDED DNA-BINDING PROTEIN WHY2, MITOCHONDRIAL"/>
    <property type="match status" value="1"/>
</dbReference>
<dbReference type="EMBL" id="JALLPB020000324">
    <property type="protein sequence ID" value="KAL3810474.1"/>
    <property type="molecule type" value="Genomic_DNA"/>
</dbReference>
<dbReference type="Gene3D" id="2.30.31.10">
    <property type="entry name" value="Transcriptional Coactivator Pc4, Chain A"/>
    <property type="match status" value="1"/>
</dbReference>
<organism evidence="4 5">
    <name type="scientific">Cyclostephanos tholiformis</name>
    <dbReference type="NCBI Taxonomy" id="382380"/>
    <lineage>
        <taxon>Eukaryota</taxon>
        <taxon>Sar</taxon>
        <taxon>Stramenopiles</taxon>
        <taxon>Ochrophyta</taxon>
        <taxon>Bacillariophyta</taxon>
        <taxon>Coscinodiscophyceae</taxon>
        <taxon>Thalassiosirophycidae</taxon>
        <taxon>Stephanodiscales</taxon>
        <taxon>Stephanodiscaceae</taxon>
        <taxon>Cyclostephanos</taxon>
    </lineage>
</organism>
<reference evidence="4 5" key="1">
    <citation type="submission" date="2024-10" db="EMBL/GenBank/DDBJ databases">
        <title>Updated reference genomes for cyclostephanoid diatoms.</title>
        <authorList>
            <person name="Roberts W.R."/>
            <person name="Alverson A.J."/>
        </authorList>
    </citation>
    <scope>NUCLEOTIDE SEQUENCE [LARGE SCALE GENOMIC DNA]</scope>
    <source>
        <strain evidence="4 5">AJA228-03</strain>
    </source>
</reference>
<dbReference type="AlphaFoldDB" id="A0ABD3RBS4"/>
<evidence type="ECO:0000313" key="4">
    <source>
        <dbReference type="EMBL" id="KAL3810474.1"/>
    </source>
</evidence>
<accession>A0ABD3RBS4</accession>
<proteinExistence type="inferred from homology"/>
<dbReference type="InterPro" id="IPR013742">
    <property type="entry name" value="Whirly"/>
</dbReference>
<evidence type="ECO:0000256" key="2">
    <source>
        <dbReference type="ARBA" id="ARBA00022946"/>
    </source>
</evidence>
<dbReference type="Pfam" id="PF08536">
    <property type="entry name" value="Whirly"/>
    <property type="match status" value="1"/>
</dbReference>
<dbReference type="InterPro" id="IPR009044">
    <property type="entry name" value="ssDNA-bd_transcriptional_reg"/>
</dbReference>
<keyword evidence="2" id="KW-0809">Transit peptide</keyword>
<evidence type="ECO:0000313" key="5">
    <source>
        <dbReference type="Proteomes" id="UP001530377"/>
    </source>
</evidence>
<feature type="region of interest" description="Disordered" evidence="3">
    <location>
        <begin position="38"/>
        <end position="61"/>
    </location>
</feature>
<dbReference type="SUPFAM" id="SSF54447">
    <property type="entry name" value="ssDNA-binding transcriptional regulator domain"/>
    <property type="match status" value="1"/>
</dbReference>
<name>A0ABD3RBS4_9STRA</name>
<evidence type="ECO:0000256" key="1">
    <source>
        <dbReference type="ARBA" id="ARBA00006061"/>
    </source>
</evidence>